<evidence type="ECO:0000313" key="1">
    <source>
        <dbReference type="EMBL" id="MEC4175133.1"/>
    </source>
</evidence>
<proteinExistence type="predicted"/>
<keyword evidence="2" id="KW-1185">Reference proteome</keyword>
<protein>
    <submittedName>
        <fullName evidence="1">Uncharacterized protein</fullName>
    </submittedName>
</protein>
<dbReference type="RefSeq" id="WP_338208723.1">
    <property type="nucleotide sequence ID" value="NZ_JAYMFF010000002.1"/>
</dbReference>
<organism evidence="1 2">
    <name type="scientific">Adlercreutzia wanghongyangiae</name>
    <dbReference type="NCBI Taxonomy" id="3111451"/>
    <lineage>
        <taxon>Bacteria</taxon>
        <taxon>Bacillati</taxon>
        <taxon>Actinomycetota</taxon>
        <taxon>Coriobacteriia</taxon>
        <taxon>Eggerthellales</taxon>
        <taxon>Eggerthellaceae</taxon>
        <taxon>Adlercreutzia</taxon>
    </lineage>
</organism>
<reference evidence="1 2" key="1">
    <citation type="submission" date="2024-01" db="EMBL/GenBank/DDBJ databases">
        <title>novel species in genus Adlercreutzia.</title>
        <authorList>
            <person name="Liu X."/>
        </authorList>
    </citation>
    <scope>NUCLEOTIDE SEQUENCE [LARGE SCALE GENOMIC DNA]</scope>
    <source>
        <strain evidence="1 2">R7</strain>
    </source>
</reference>
<evidence type="ECO:0000313" key="2">
    <source>
        <dbReference type="Proteomes" id="UP001349994"/>
    </source>
</evidence>
<gene>
    <name evidence="1" type="ORF">VIN30_01545</name>
</gene>
<accession>A0ABU6IFB1</accession>
<name>A0ABU6IFB1_9ACTN</name>
<sequence length="197" mass="21297">MVADRNIENDSQEVPEIPEELERVLVFSLDEAKERMEAGQDLIPFTALIVKENLFLESHPGDDAEQCFAAAEHTVRGARGAGAYAFCYDGYIETDDGVKDAIIAEGGQPGVDTGYAVAYLYTQDGEGAYTFEAEPAYIGEAPNFMEALKEPVAYTDDEIDEKYADDEDEGGHECCGAHDHAADACGCGCTEADEGEE</sequence>
<comment type="caution">
    <text evidence="1">The sequence shown here is derived from an EMBL/GenBank/DDBJ whole genome shotgun (WGS) entry which is preliminary data.</text>
</comment>
<dbReference type="EMBL" id="JAYMFF010000002">
    <property type="protein sequence ID" value="MEC4175133.1"/>
    <property type="molecule type" value="Genomic_DNA"/>
</dbReference>
<dbReference type="Proteomes" id="UP001349994">
    <property type="component" value="Unassembled WGS sequence"/>
</dbReference>